<dbReference type="PROSITE" id="PS01124">
    <property type="entry name" value="HTH_ARAC_FAMILY_2"/>
    <property type="match status" value="1"/>
</dbReference>
<dbReference type="RefSeq" id="WP_386736884.1">
    <property type="nucleotide sequence ID" value="NZ_JBHRXI010000017.1"/>
</dbReference>
<dbReference type="SMART" id="SM00342">
    <property type="entry name" value="HTH_ARAC"/>
    <property type="match status" value="1"/>
</dbReference>
<dbReference type="InterPro" id="IPR032687">
    <property type="entry name" value="AraC-type_N"/>
</dbReference>
<dbReference type="Pfam" id="PF12833">
    <property type="entry name" value="HTH_18"/>
    <property type="match status" value="1"/>
</dbReference>
<name>A0ABV7TL09_9RHOB</name>
<gene>
    <name evidence="6" type="ORF">ACFORG_17810</name>
</gene>
<feature type="region of interest" description="Disordered" evidence="4">
    <location>
        <begin position="326"/>
        <end position="353"/>
    </location>
</feature>
<dbReference type="Gene3D" id="1.10.10.60">
    <property type="entry name" value="Homeodomain-like"/>
    <property type="match status" value="1"/>
</dbReference>
<evidence type="ECO:0000259" key="5">
    <source>
        <dbReference type="PROSITE" id="PS01124"/>
    </source>
</evidence>
<dbReference type="Proteomes" id="UP001595629">
    <property type="component" value="Unassembled WGS sequence"/>
</dbReference>
<protein>
    <submittedName>
        <fullName evidence="6">Helix-turn-helix domain-containing protein</fullName>
    </submittedName>
</protein>
<dbReference type="PROSITE" id="PS00041">
    <property type="entry name" value="HTH_ARAC_FAMILY_1"/>
    <property type="match status" value="1"/>
</dbReference>
<sequence length="353" mass="38361">MPHSIPLIRAAAITPIRRWVEERGEDVGPFLARADLSWVPADDPALPVPLRSVVRLLVEISRAAGPDTPHRIVNGRGGFEIGLIGRAAFRGPTVRDGFARIARMMPAHCTHEIFTVALSGDGLHIRDGWAYDLGDDEALYLVQQYVASLIDMICSVAHPEAPRAERVEMVPHPEAGLNHLRPWLGDRLQPAPLRALDFLVGSDVAAQRFPKGAQERAREANGETGRRIASGASLADQVSALVAVMLPRTTPHLDRVAAAAGISGRTLRRALRQNGTSFSDVVERTRAQIAVDRVRNDTDVSLGSIAADLGYANQATLSRAVRRWTGQTPRSLRSGLKSRIEPGKPVSETRLSK</sequence>
<evidence type="ECO:0000256" key="4">
    <source>
        <dbReference type="SAM" id="MobiDB-lite"/>
    </source>
</evidence>
<keyword evidence="3" id="KW-0804">Transcription</keyword>
<comment type="caution">
    <text evidence="6">The sequence shown here is derived from an EMBL/GenBank/DDBJ whole genome shotgun (WGS) entry which is preliminary data.</text>
</comment>
<keyword evidence="7" id="KW-1185">Reference proteome</keyword>
<evidence type="ECO:0000256" key="2">
    <source>
        <dbReference type="ARBA" id="ARBA00023125"/>
    </source>
</evidence>
<dbReference type="PANTHER" id="PTHR47894:SF4">
    <property type="entry name" value="HTH-TYPE TRANSCRIPTIONAL REGULATOR GADX"/>
    <property type="match status" value="1"/>
</dbReference>
<proteinExistence type="predicted"/>
<dbReference type="PANTHER" id="PTHR47894">
    <property type="entry name" value="HTH-TYPE TRANSCRIPTIONAL REGULATOR GADX"/>
    <property type="match status" value="1"/>
</dbReference>
<evidence type="ECO:0000313" key="6">
    <source>
        <dbReference type="EMBL" id="MFC3615617.1"/>
    </source>
</evidence>
<dbReference type="SUPFAM" id="SSF46689">
    <property type="entry name" value="Homeodomain-like"/>
    <property type="match status" value="1"/>
</dbReference>
<accession>A0ABV7TL09</accession>
<dbReference type="InterPro" id="IPR018060">
    <property type="entry name" value="HTH_AraC"/>
</dbReference>
<keyword evidence="1" id="KW-0805">Transcription regulation</keyword>
<organism evidence="6 7">
    <name type="scientific">Lutimaribacter marinistellae</name>
    <dbReference type="NCBI Taxonomy" id="1820329"/>
    <lineage>
        <taxon>Bacteria</taxon>
        <taxon>Pseudomonadati</taxon>
        <taxon>Pseudomonadota</taxon>
        <taxon>Alphaproteobacteria</taxon>
        <taxon>Rhodobacterales</taxon>
        <taxon>Roseobacteraceae</taxon>
        <taxon>Lutimaribacter</taxon>
    </lineage>
</organism>
<evidence type="ECO:0000256" key="1">
    <source>
        <dbReference type="ARBA" id="ARBA00023015"/>
    </source>
</evidence>
<dbReference type="Pfam" id="PF12625">
    <property type="entry name" value="Arabinose_bd"/>
    <property type="match status" value="1"/>
</dbReference>
<evidence type="ECO:0000256" key="3">
    <source>
        <dbReference type="ARBA" id="ARBA00023163"/>
    </source>
</evidence>
<dbReference type="InterPro" id="IPR009057">
    <property type="entry name" value="Homeodomain-like_sf"/>
</dbReference>
<keyword evidence="2" id="KW-0238">DNA-binding</keyword>
<feature type="domain" description="HTH araC/xylS-type" evidence="5">
    <location>
        <begin position="236"/>
        <end position="335"/>
    </location>
</feature>
<reference evidence="7" key="1">
    <citation type="journal article" date="2019" name="Int. J. Syst. Evol. Microbiol.">
        <title>The Global Catalogue of Microorganisms (GCM) 10K type strain sequencing project: providing services to taxonomists for standard genome sequencing and annotation.</title>
        <authorList>
            <consortium name="The Broad Institute Genomics Platform"/>
            <consortium name="The Broad Institute Genome Sequencing Center for Infectious Disease"/>
            <person name="Wu L."/>
            <person name="Ma J."/>
        </authorList>
    </citation>
    <scope>NUCLEOTIDE SEQUENCE [LARGE SCALE GENOMIC DNA]</scope>
    <source>
        <strain evidence="7">KCTC 42911</strain>
    </source>
</reference>
<dbReference type="InterPro" id="IPR018062">
    <property type="entry name" value="HTH_AraC-typ_CS"/>
</dbReference>
<dbReference type="EMBL" id="JBHRXI010000017">
    <property type="protein sequence ID" value="MFC3615617.1"/>
    <property type="molecule type" value="Genomic_DNA"/>
</dbReference>
<evidence type="ECO:0000313" key="7">
    <source>
        <dbReference type="Proteomes" id="UP001595629"/>
    </source>
</evidence>